<accession>A0A2S2KR04</accession>
<gene>
    <name evidence="1" type="ORF">NZNM25_08830</name>
</gene>
<sequence length="104" mass="11864">MKTRFLIIISLVIMGTIPFGTFPKSFSACIFDEDAGRYLEPCRGLPMPPPLSLKQQIADNVSMFEIKCPNPEHVLTQRPNSSLACVFPETQEKLNWQIVYYIIK</sequence>
<reference evidence="1 2" key="1">
    <citation type="submission" date="2018-05" db="EMBL/GenBank/DDBJ databases">
        <title>genome sequencing of Nitrosopumilus sp. NM25.</title>
        <authorList>
            <person name="Mori K."/>
            <person name="Nakagawa T."/>
        </authorList>
    </citation>
    <scope>NUCLEOTIDE SEQUENCE [LARGE SCALE GENOMIC DNA]</scope>
    <source>
        <strain evidence="1 2">NM25</strain>
    </source>
</reference>
<comment type="caution">
    <text evidence="1">The sequence shown here is derived from an EMBL/GenBank/DDBJ whole genome shotgun (WGS) entry which is preliminary data.</text>
</comment>
<evidence type="ECO:0000313" key="2">
    <source>
        <dbReference type="Proteomes" id="UP000245829"/>
    </source>
</evidence>
<organism evidence="1 2">
    <name type="scientific">Nitrosopumilus zosterae</name>
    <dbReference type="NCBI Taxonomy" id="718286"/>
    <lineage>
        <taxon>Archaea</taxon>
        <taxon>Nitrososphaerota</taxon>
        <taxon>Nitrososphaeria</taxon>
        <taxon>Nitrosopumilales</taxon>
        <taxon>Nitrosopumilaceae</taxon>
        <taxon>Nitrosopumilus</taxon>
    </lineage>
</organism>
<dbReference type="Proteomes" id="UP000245829">
    <property type="component" value="Unassembled WGS sequence"/>
</dbReference>
<keyword evidence="2" id="KW-1185">Reference proteome</keyword>
<dbReference type="RefSeq" id="WP_146195985.1">
    <property type="nucleotide sequence ID" value="NZ_AP026695.1"/>
</dbReference>
<dbReference type="AlphaFoldDB" id="A0A2S2KR04"/>
<evidence type="ECO:0000313" key="1">
    <source>
        <dbReference type="EMBL" id="GBH34092.1"/>
    </source>
</evidence>
<dbReference type="EMBL" id="BGKI01000004">
    <property type="protein sequence ID" value="GBH34092.1"/>
    <property type="molecule type" value="Genomic_DNA"/>
</dbReference>
<proteinExistence type="predicted"/>
<dbReference type="GeneID" id="76208787"/>
<name>A0A2S2KR04_9ARCH</name>
<protein>
    <submittedName>
        <fullName evidence="1">Uncharacterized protein</fullName>
    </submittedName>
</protein>
<dbReference type="OrthoDB" id="387075at2157"/>